<dbReference type="RefSeq" id="WP_210089429.1">
    <property type="nucleotide sequence ID" value="NZ_JAGGKG010000010.1"/>
</dbReference>
<accession>A0ABS4FTA3</accession>
<evidence type="ECO:0000313" key="1">
    <source>
        <dbReference type="EMBL" id="MBP1905813.1"/>
    </source>
</evidence>
<gene>
    <name evidence="1" type="ORF">J2Z32_002461</name>
</gene>
<keyword evidence="2" id="KW-1185">Reference proteome</keyword>
<dbReference type="EMBL" id="JAGGKG010000010">
    <property type="protein sequence ID" value="MBP1905813.1"/>
    <property type="molecule type" value="Genomic_DNA"/>
</dbReference>
<comment type="caution">
    <text evidence="1">The sequence shown here is derived from an EMBL/GenBank/DDBJ whole genome shotgun (WGS) entry which is preliminary data.</text>
</comment>
<dbReference type="Proteomes" id="UP001519272">
    <property type="component" value="Unassembled WGS sequence"/>
</dbReference>
<evidence type="ECO:0000313" key="2">
    <source>
        <dbReference type="Proteomes" id="UP001519272"/>
    </source>
</evidence>
<proteinExistence type="predicted"/>
<protein>
    <submittedName>
        <fullName evidence="1">Uncharacterized protein</fullName>
    </submittedName>
</protein>
<sequence>MELKVANYFELKQQQKEIEAKLAVLRDDIVNYLVEQGTYETQIGEYKVKTVVQQRHEYDDQKLLDVLPDPELWRLLSKVDNQKLKSLFKLKVLSEEQVAPALTVKQVTVLQVEKV</sequence>
<name>A0ABS4FTA3_9BACL</name>
<reference evidence="1 2" key="1">
    <citation type="submission" date="2021-03" db="EMBL/GenBank/DDBJ databases">
        <title>Genomic Encyclopedia of Type Strains, Phase IV (KMG-IV): sequencing the most valuable type-strain genomes for metagenomic binning, comparative biology and taxonomic classification.</title>
        <authorList>
            <person name="Goeker M."/>
        </authorList>
    </citation>
    <scope>NUCLEOTIDE SEQUENCE [LARGE SCALE GENOMIC DNA]</scope>
    <source>
        <strain evidence="1 2">DSM 14349</strain>
    </source>
</reference>
<organism evidence="1 2">
    <name type="scientific">Paenibacillus turicensis</name>
    <dbReference type="NCBI Taxonomy" id="160487"/>
    <lineage>
        <taxon>Bacteria</taxon>
        <taxon>Bacillati</taxon>
        <taxon>Bacillota</taxon>
        <taxon>Bacilli</taxon>
        <taxon>Bacillales</taxon>
        <taxon>Paenibacillaceae</taxon>
        <taxon>Paenibacillus</taxon>
    </lineage>
</organism>